<evidence type="ECO:0000259" key="1">
    <source>
        <dbReference type="Pfam" id="PF01037"/>
    </source>
</evidence>
<dbReference type="AlphaFoldDB" id="A0ABD5TBC0"/>
<evidence type="ECO:0000313" key="2">
    <source>
        <dbReference type="EMBL" id="MFC6786339.1"/>
    </source>
</evidence>
<feature type="domain" description="Transcription regulator AsnC/Lrp ligand binding" evidence="1">
    <location>
        <begin position="6"/>
        <end position="75"/>
    </location>
</feature>
<dbReference type="InterPro" id="IPR019887">
    <property type="entry name" value="Tscrpt_reg_AsnC/Lrp_C"/>
</dbReference>
<dbReference type="EMBL" id="JBHSWX010000012">
    <property type="protein sequence ID" value="MFC6786339.1"/>
    <property type="molecule type" value="Genomic_DNA"/>
</dbReference>
<name>A0ABD5TBC0_9EURY</name>
<dbReference type="Proteomes" id="UP001596443">
    <property type="component" value="Unassembled WGS sequence"/>
</dbReference>
<dbReference type="Pfam" id="PF01037">
    <property type="entry name" value="AsnC_trans_reg"/>
    <property type="match status" value="1"/>
</dbReference>
<accession>A0ABD5TBC0</accession>
<evidence type="ECO:0000313" key="3">
    <source>
        <dbReference type="Proteomes" id="UP001596443"/>
    </source>
</evidence>
<dbReference type="InterPro" id="IPR011008">
    <property type="entry name" value="Dimeric_a/b-barrel"/>
</dbReference>
<dbReference type="Gene3D" id="3.30.70.920">
    <property type="match status" value="1"/>
</dbReference>
<organism evidence="2 3">
    <name type="scientific">Halobaculum halobium</name>
    <dbReference type="NCBI Taxonomy" id="3032281"/>
    <lineage>
        <taxon>Archaea</taxon>
        <taxon>Methanobacteriati</taxon>
        <taxon>Methanobacteriota</taxon>
        <taxon>Stenosarchaea group</taxon>
        <taxon>Halobacteria</taxon>
        <taxon>Halobacteriales</taxon>
        <taxon>Haloferacaceae</taxon>
        <taxon>Halobaculum</taxon>
    </lineage>
</organism>
<protein>
    <submittedName>
        <fullName evidence="2">Lrp/AsnC family transcriptional regulator</fullName>
    </submittedName>
</protein>
<dbReference type="GeneID" id="81209410"/>
<comment type="caution">
    <text evidence="2">The sequence shown here is derived from an EMBL/GenBank/DDBJ whole genome shotgun (WGS) entry which is preliminary data.</text>
</comment>
<gene>
    <name evidence="2" type="ORF">ACFQFD_10160</name>
</gene>
<dbReference type="RefSeq" id="WP_284063131.1">
    <property type="nucleotide sequence ID" value="NZ_CP126158.1"/>
</dbReference>
<proteinExistence type="predicted"/>
<keyword evidence="3" id="KW-1185">Reference proteome</keyword>
<reference evidence="2 3" key="1">
    <citation type="journal article" date="2019" name="Int. J. Syst. Evol. Microbiol.">
        <title>The Global Catalogue of Microorganisms (GCM) 10K type strain sequencing project: providing services to taxonomists for standard genome sequencing and annotation.</title>
        <authorList>
            <consortium name="The Broad Institute Genomics Platform"/>
            <consortium name="The Broad Institute Genome Sequencing Center for Infectious Disease"/>
            <person name="Wu L."/>
            <person name="Ma J."/>
        </authorList>
    </citation>
    <scope>NUCLEOTIDE SEQUENCE [LARGE SCALE GENOMIC DNA]</scope>
    <source>
        <strain evidence="2 3">SYNS20</strain>
    </source>
</reference>
<dbReference type="SUPFAM" id="SSF54909">
    <property type="entry name" value="Dimeric alpha+beta barrel"/>
    <property type="match status" value="1"/>
</dbReference>
<sequence length="76" mass="7921">MVVAYVMVKATSGDADRICDAILDLEGVVEAHVVAGDMDFVVKVDVAEPAEVKRVAADGVQGISGVEDTHTYIAMG</sequence>